<evidence type="ECO:0000313" key="1">
    <source>
        <dbReference type="EMBL" id="MBO3270762.1"/>
    </source>
</evidence>
<dbReference type="Proteomes" id="UP000670527">
    <property type="component" value="Unassembled WGS sequence"/>
</dbReference>
<organism evidence="1 2">
    <name type="scientific">Hymenobacter defluvii</name>
    <dbReference type="NCBI Taxonomy" id="2054411"/>
    <lineage>
        <taxon>Bacteria</taxon>
        <taxon>Pseudomonadati</taxon>
        <taxon>Bacteroidota</taxon>
        <taxon>Cytophagia</taxon>
        <taxon>Cytophagales</taxon>
        <taxon>Hymenobacteraceae</taxon>
        <taxon>Hymenobacter</taxon>
    </lineage>
</organism>
<protein>
    <submittedName>
        <fullName evidence="1">Uncharacterized protein</fullName>
    </submittedName>
</protein>
<dbReference type="EMBL" id="JAGETX010000004">
    <property type="protein sequence ID" value="MBO3270762.1"/>
    <property type="molecule type" value="Genomic_DNA"/>
</dbReference>
<keyword evidence="2" id="KW-1185">Reference proteome</keyword>
<accession>A0ABS3TAT4</accession>
<comment type="caution">
    <text evidence="1">The sequence shown here is derived from an EMBL/GenBank/DDBJ whole genome shotgun (WGS) entry which is preliminary data.</text>
</comment>
<gene>
    <name evidence="1" type="ORF">J4D97_08890</name>
</gene>
<proteinExistence type="predicted"/>
<name>A0ABS3TAT4_9BACT</name>
<dbReference type="RefSeq" id="WP_208307280.1">
    <property type="nucleotide sequence ID" value="NZ_JAGETX010000004.1"/>
</dbReference>
<reference evidence="1 2" key="1">
    <citation type="submission" date="2021-03" db="EMBL/GenBank/DDBJ databases">
        <authorList>
            <person name="Kim M.K."/>
        </authorList>
    </citation>
    <scope>NUCLEOTIDE SEQUENCE [LARGE SCALE GENOMIC DNA]</scope>
    <source>
        <strain evidence="1 2">BT507</strain>
    </source>
</reference>
<evidence type="ECO:0000313" key="2">
    <source>
        <dbReference type="Proteomes" id="UP000670527"/>
    </source>
</evidence>
<sequence length="114" mass="12022">MAATTNKEVKKEDVVLTPEQEIAALKAKLAEKDEQIATQDGIIADQTEALKAAEAQGAGALPVVTCDGKQYKVLARKFTLDGETVKAETLKTEAGKAIVAKLIETGSGILKLVK</sequence>